<keyword evidence="2" id="KW-1185">Reference proteome</keyword>
<gene>
    <name evidence="1" type="ORF">BLA60_31605</name>
</gene>
<dbReference type="Proteomes" id="UP000185696">
    <property type="component" value="Unassembled WGS sequence"/>
</dbReference>
<comment type="caution">
    <text evidence="1">The sequence shown here is derived from an EMBL/GenBank/DDBJ whole genome shotgun (WGS) entry which is preliminary data.</text>
</comment>
<name>A0A7Z0WGB5_9PSEU</name>
<protein>
    <submittedName>
        <fullName evidence="1">Uncharacterized protein</fullName>
    </submittedName>
</protein>
<evidence type="ECO:0000313" key="1">
    <source>
        <dbReference type="EMBL" id="OLF06581.1"/>
    </source>
</evidence>
<sequence>MLPAPGGSPGNDVLRAAVLHRLDLLDRAAGHADPATLLPLARAELNRLADGWRRLLRAHHADESGRCAACRPGLLARRWPCPVWRTAHEQLLGESLPRRTRRGPA</sequence>
<accession>A0A7Z0WGB5</accession>
<proteinExistence type="predicted"/>
<evidence type="ECO:0000313" key="2">
    <source>
        <dbReference type="Proteomes" id="UP000185696"/>
    </source>
</evidence>
<dbReference type="EMBL" id="MSIF01000021">
    <property type="protein sequence ID" value="OLF06581.1"/>
    <property type="molecule type" value="Genomic_DNA"/>
</dbReference>
<dbReference type="AlphaFoldDB" id="A0A7Z0WGB5"/>
<organism evidence="1 2">
    <name type="scientific">Actinophytocola xinjiangensis</name>
    <dbReference type="NCBI Taxonomy" id="485602"/>
    <lineage>
        <taxon>Bacteria</taxon>
        <taxon>Bacillati</taxon>
        <taxon>Actinomycetota</taxon>
        <taxon>Actinomycetes</taxon>
        <taxon>Pseudonocardiales</taxon>
        <taxon>Pseudonocardiaceae</taxon>
    </lineage>
</organism>
<reference evidence="1 2" key="1">
    <citation type="submission" date="2016-12" db="EMBL/GenBank/DDBJ databases">
        <title>The draft genome sequence of Actinophytocola xinjiangensis.</title>
        <authorList>
            <person name="Wang W."/>
            <person name="Yuan L."/>
        </authorList>
    </citation>
    <scope>NUCLEOTIDE SEQUENCE [LARGE SCALE GENOMIC DNA]</scope>
    <source>
        <strain evidence="1 2">CGMCC 4.4663</strain>
    </source>
</reference>